<dbReference type="Pfam" id="PF17039">
    <property type="entry name" value="Glyco_tran_10_N"/>
    <property type="match status" value="1"/>
</dbReference>
<evidence type="ECO:0000256" key="18">
    <source>
        <dbReference type="ARBA" id="ARBA00036295"/>
    </source>
</evidence>
<dbReference type="RefSeq" id="XP_035463597.1">
    <property type="nucleotide sequence ID" value="XM_035607704.2"/>
</dbReference>
<evidence type="ECO:0000256" key="19">
    <source>
        <dbReference type="ARBA" id="ARBA00036481"/>
    </source>
</evidence>
<name>A0A2U9B0I9_SCOMX</name>
<evidence type="ECO:0000256" key="22">
    <source>
        <dbReference type="ARBA" id="ARBA00043828"/>
    </source>
</evidence>
<evidence type="ECO:0000256" key="14">
    <source>
        <dbReference type="ARBA" id="ARBA00023180"/>
    </source>
</evidence>
<organism evidence="27 30">
    <name type="scientific">Scophthalmus maximus</name>
    <name type="common">Turbot</name>
    <name type="synonym">Psetta maxima</name>
    <dbReference type="NCBI Taxonomy" id="52904"/>
    <lineage>
        <taxon>Eukaryota</taxon>
        <taxon>Metazoa</taxon>
        <taxon>Chordata</taxon>
        <taxon>Craniata</taxon>
        <taxon>Vertebrata</taxon>
        <taxon>Euteleostomi</taxon>
        <taxon>Actinopterygii</taxon>
        <taxon>Neopterygii</taxon>
        <taxon>Teleostei</taxon>
        <taxon>Neoteleostei</taxon>
        <taxon>Acanthomorphata</taxon>
        <taxon>Carangaria</taxon>
        <taxon>Pleuronectiformes</taxon>
        <taxon>Pleuronectoidei</taxon>
        <taxon>Scophthalmidae</taxon>
        <taxon>Scophthalmus</taxon>
    </lineage>
</organism>
<keyword evidence="13" id="KW-1015">Disulfide bond</keyword>
<evidence type="ECO:0000259" key="26">
    <source>
        <dbReference type="Pfam" id="PF17039"/>
    </source>
</evidence>
<dbReference type="OMA" id="FWLVSNC"/>
<dbReference type="GO" id="GO:0006629">
    <property type="term" value="P:lipid metabolic process"/>
    <property type="evidence" value="ECO:0007669"/>
    <property type="project" value="UniProtKB-KW"/>
</dbReference>
<gene>
    <name evidence="29" type="primary">LOC118284714</name>
    <name evidence="28" type="ORF">F2P81_017925</name>
    <name evidence="27" type="ORF">SMAX5B_008011</name>
</gene>
<dbReference type="InterPro" id="IPR031481">
    <property type="entry name" value="Glyco_tran_10_N"/>
</dbReference>
<dbReference type="GO" id="GO:0032580">
    <property type="term" value="C:Golgi cisterna membrane"/>
    <property type="evidence" value="ECO:0007669"/>
    <property type="project" value="UniProtKB-SubCell"/>
</dbReference>
<dbReference type="GeneTree" id="ENSGT00940000155095"/>
<dbReference type="KEGG" id="smau:118284714"/>
<evidence type="ECO:0000256" key="12">
    <source>
        <dbReference type="ARBA" id="ARBA00023136"/>
    </source>
</evidence>
<evidence type="ECO:0000256" key="15">
    <source>
        <dbReference type="ARBA" id="ARBA00029329"/>
    </source>
</evidence>
<proteinExistence type="inferred from homology"/>
<evidence type="ECO:0000256" key="24">
    <source>
        <dbReference type="RuleBase" id="RU003832"/>
    </source>
</evidence>
<reference evidence="29" key="3">
    <citation type="submission" date="2020-05" db="EMBL/GenBank/DDBJ databases">
        <authorList>
            <person name="Moser M."/>
        </authorList>
    </citation>
    <scope>NUCLEOTIDE SEQUENCE [LARGE SCALE GENOMIC DNA]</scope>
</reference>
<evidence type="ECO:0000256" key="7">
    <source>
        <dbReference type="ARBA" id="ARBA00022692"/>
    </source>
</evidence>
<dbReference type="InterPro" id="IPR001503">
    <property type="entry name" value="Glyco_trans_10"/>
</dbReference>
<keyword evidence="11" id="KW-0443">Lipid metabolism</keyword>
<evidence type="ECO:0000256" key="2">
    <source>
        <dbReference type="ARBA" id="ARBA00004934"/>
    </source>
</evidence>
<dbReference type="Bgee" id="ENSSMAG00000004867">
    <property type="expression patterns" value="Expressed in head kidney and 6 other cell types or tissues"/>
</dbReference>
<comment type="pathway">
    <text evidence="1">Protein modification; protein glycosylation.</text>
</comment>
<dbReference type="RefSeq" id="XP_047192233.1">
    <property type="nucleotide sequence ID" value="XM_047336277.1"/>
</dbReference>
<evidence type="ECO:0000256" key="3">
    <source>
        <dbReference type="ARBA" id="ARBA00008919"/>
    </source>
</evidence>
<reference evidence="28 31" key="2">
    <citation type="submission" date="2019-06" db="EMBL/GenBank/DDBJ databases">
        <title>Draft genomes of female and male turbot (Scophthalmus maximus).</title>
        <authorList>
            <person name="Xu H."/>
            <person name="Xu X.-W."/>
            <person name="Shao C."/>
            <person name="Chen S."/>
        </authorList>
    </citation>
    <scope>NUCLEOTIDE SEQUENCE [LARGE SCALE GENOMIC DNA]</scope>
    <source>
        <strain evidence="28">Ysfricsl-2016a</strain>
        <tissue evidence="28">Blood</tissue>
    </source>
</reference>
<evidence type="ECO:0000256" key="23">
    <source>
        <dbReference type="ARBA" id="ARBA00043838"/>
    </source>
</evidence>
<comment type="catalytic activity">
    <reaction evidence="18">
        <text>alpha-N-glycoloylneuraminosyl-(2-&gt;3)-beta-D-galactosyl-(1-&gt;4)-N-acetyl-beta-D-glucosaminyl-(1-&gt;3)-beta-D-galactosyl-(1-&gt;4)-N-acetyl-beta-D-glucosaminyl-(1-&gt;3)-beta-D-galactosyl-(1-&gt;4)-beta-D-glucosyl-(1&lt;-&gt;1')-ceramide + GDP-beta-L-fucose = alpha-N-glycoloylneuraminosyl-(2-&gt;3)-beta-D-galactosyl-(1-&gt;4)-N-acetyl-beta-D-glucosaminyl-(1-&gt;3)-beta-D-galactosyl-(1-&gt;4)-[alpha-L-fucosyl-(1-&gt;3)]-N-acetyl-beta-D-glucosaminyl-(1-&gt;3)-beta-D-galactosyl-(1-&gt;4)-beta-D-glucosyl-(1&lt;-&gt;1')-ceramide + GDP + H(+)</text>
        <dbReference type="Rhea" id="RHEA:48388"/>
        <dbReference type="ChEBI" id="CHEBI:15378"/>
        <dbReference type="ChEBI" id="CHEBI:57273"/>
        <dbReference type="ChEBI" id="CHEBI:58189"/>
        <dbReference type="ChEBI" id="CHEBI:90383"/>
        <dbReference type="ChEBI" id="CHEBI:90384"/>
    </reaction>
    <physiologicalReaction direction="left-to-right" evidence="18">
        <dbReference type="Rhea" id="RHEA:48389"/>
    </physiologicalReaction>
</comment>
<evidence type="ECO:0000313" key="28">
    <source>
        <dbReference type="EMBL" id="KAF0028820.1"/>
    </source>
</evidence>
<keyword evidence="5 24" id="KW-0328">Glycosyltransferase</keyword>
<protein>
    <recommendedName>
        <fullName evidence="24">Fucosyltransferase</fullName>
        <ecNumber evidence="24">2.4.1.-</ecNumber>
    </recommendedName>
</protein>
<dbReference type="PANTHER" id="PTHR11929:SF10">
    <property type="entry name" value="4-GALACTOSYL-N-ACETYLGLUCOSAMINIDE 3-ALPHA-L-FUCOSYLTRANSFERASE 9"/>
    <property type="match status" value="1"/>
</dbReference>
<feature type="domain" description="Fucosyltransferase N-terminal" evidence="26">
    <location>
        <begin position="75"/>
        <end position="179"/>
    </location>
</feature>
<evidence type="ECO:0000256" key="13">
    <source>
        <dbReference type="ARBA" id="ARBA00023157"/>
    </source>
</evidence>
<dbReference type="Proteomes" id="UP000438429">
    <property type="component" value="Unassembled WGS sequence"/>
</dbReference>
<keyword evidence="30" id="KW-1185">Reference proteome</keyword>
<comment type="catalytic activity">
    <reaction evidence="22">
        <text>beta-D-Gal-(1-&gt;4)-beta-D-GlcNAc-(1-&gt;3)-beta-D-Gal-(1-&gt;4)-D-Glc + GDP-beta-L-fucose = beta-D-Gal-(1-&gt;4)-[alpha-L-Fuc-(1-&gt;3)]-beta-D-GlcNAc-(1-&gt;3)-beta-D-Gal-(1-&gt;4)-D-Glc + GDP + H(+)</text>
        <dbReference type="Rhea" id="RHEA:77187"/>
        <dbReference type="ChEBI" id="CHEBI:15378"/>
        <dbReference type="ChEBI" id="CHEBI:57273"/>
        <dbReference type="ChEBI" id="CHEBI:58189"/>
        <dbReference type="ChEBI" id="CHEBI:60239"/>
        <dbReference type="ChEBI" id="CHEBI:61352"/>
    </reaction>
    <physiologicalReaction direction="left-to-right" evidence="22">
        <dbReference type="Rhea" id="RHEA:77188"/>
    </physiologicalReaction>
</comment>
<comment type="catalytic activity">
    <reaction evidence="19">
        <text>an N-acetyl-alpha-neuraminyl-(2-&gt;3)-beta-D-galactosyl-(1-&gt;4)-N-acetyl-beta-D-glucosaminyl derivative + GDP-beta-L-fucose = an alpha-Neu5Ac-(2-&gt;3)-beta-D-Gal-(1-&gt;4)-[alpha-L-Fuc-(1-&gt;3)]-beta-D-GlcNAc derivative + GDP + H(+)</text>
        <dbReference type="Rhea" id="RHEA:56076"/>
        <dbReference type="ChEBI" id="CHEBI:15378"/>
        <dbReference type="ChEBI" id="CHEBI:57273"/>
        <dbReference type="ChEBI" id="CHEBI:58189"/>
        <dbReference type="ChEBI" id="CHEBI:136545"/>
        <dbReference type="ChEBI" id="CHEBI:139509"/>
    </reaction>
    <physiologicalReaction direction="left-to-right" evidence="19">
        <dbReference type="Rhea" id="RHEA:56077"/>
    </physiologicalReaction>
</comment>
<dbReference type="InterPro" id="IPR055270">
    <property type="entry name" value="Glyco_tran_10_C"/>
</dbReference>
<dbReference type="InterPro" id="IPR038577">
    <property type="entry name" value="GT10-like_C_sf"/>
</dbReference>
<comment type="catalytic activity">
    <reaction evidence="16">
        <text>alpha-D-galactosyl-(1-&gt;3)-beta-D-galactosyl-(1-&gt;4)-N-acetyl-beta-D-glucosaminyl-(1-&gt;3)-beta-D-galactosyl-(1-&gt;4)-beta-D-glucosyl-(1&lt;-&gt;1')-ceramide + GDP-beta-L-fucose = a neolactoside IV(3)-alpha-Gal,III(3)-alpha-Fuc-nLc4Cer + GDP + H(+)</text>
        <dbReference type="Rhea" id="RHEA:48380"/>
        <dbReference type="ChEBI" id="CHEBI:15378"/>
        <dbReference type="ChEBI" id="CHEBI:57273"/>
        <dbReference type="ChEBI" id="CHEBI:58189"/>
        <dbReference type="ChEBI" id="CHEBI:90380"/>
        <dbReference type="ChEBI" id="CHEBI:90381"/>
    </reaction>
    <physiologicalReaction direction="left-to-right" evidence="16">
        <dbReference type="Rhea" id="RHEA:48381"/>
    </physiologicalReaction>
</comment>
<comment type="subcellular location">
    <subcellularLocation>
        <location evidence="24">Golgi apparatus</location>
        <location evidence="24">Golgi stack membrane</location>
        <topology evidence="24">Single-pass type II membrane protein</topology>
    </subcellularLocation>
    <subcellularLocation>
        <location evidence="21">Golgi apparatus</location>
        <location evidence="21">trans-Golgi network membrane</location>
        <topology evidence="21">Single-pass type II membrane protein</topology>
    </subcellularLocation>
</comment>
<keyword evidence="9 24" id="KW-1133">Transmembrane helix</keyword>
<evidence type="ECO:0000256" key="4">
    <source>
        <dbReference type="ARBA" id="ARBA00011738"/>
    </source>
</evidence>
<evidence type="ECO:0000259" key="25">
    <source>
        <dbReference type="Pfam" id="PF00852"/>
    </source>
</evidence>
<reference evidence="27 30" key="1">
    <citation type="submission" date="2017-12" db="EMBL/GenBank/DDBJ databases">
        <title>Integrating genomic resources of turbot (Scophthalmus maximus) in depth evaluation of genetic and physical mapping variation across individuals.</title>
        <authorList>
            <person name="Martinez P."/>
        </authorList>
    </citation>
    <scope>NUCLEOTIDE SEQUENCE [LARGE SCALE GENOMIC DNA]</scope>
</reference>
<keyword evidence="6 24" id="KW-0808">Transferase</keyword>
<comment type="catalytic activity">
    <reaction evidence="15">
        <text>a beta-D-galactosyl-(1-&gt;4)-N-acetyl-beta-D-glucosaminyl derivative + GDP-beta-L-fucose = a beta-D-galactosyl-(1-&gt;4)-[alpha-L-fucosyl-(1-&gt;3)]-N-acetyl-beta-D-glucosaminyl derivative + GDP + H(+)</text>
        <dbReference type="Rhea" id="RHEA:14257"/>
        <dbReference type="ChEBI" id="CHEBI:15378"/>
        <dbReference type="ChEBI" id="CHEBI:57273"/>
        <dbReference type="ChEBI" id="CHEBI:58189"/>
        <dbReference type="ChEBI" id="CHEBI:133507"/>
        <dbReference type="ChEBI" id="CHEBI:137941"/>
        <dbReference type="EC" id="2.4.1.152"/>
    </reaction>
    <physiologicalReaction direction="left-to-right" evidence="15">
        <dbReference type="Rhea" id="RHEA:14258"/>
    </physiologicalReaction>
</comment>
<sequence>MSSGSWGTFLRRLALGCFLLATSLLLFFTYFKEKVSFFSVEACRTAVCPEDAPTRDSNPNQFSVQQDQAPCQDADTVLLIWTWPFGLKFDLGCSAFNVTRCRLTDDRSLYHKAHGILFHHRDIPRNLAGFPREPRPCYQKWVWSNMESPANSAPIAALDHLFNLTCSYRLDSDVPVPYGYLVPLTSEDERFKLPEKTQLVCWVVSNWNSRHRRVQFYQELKKHVPVSAYGSTFHRSLSDGEYVKVVSSCKFYLSFENSEARDYITEKFYRPMMLGSVPVALGPPRQNYEDHVPADSFIHVDDFPSPKALAERLLQLDQDAAEYTRFFNWTNRFRVHKSWFGKEHACKTCGYLQTNRGRHVTPHLNKWYWG</sequence>
<dbReference type="RefSeq" id="XP_035463605.1">
    <property type="nucleotide sequence ID" value="XM_035607712.2"/>
</dbReference>
<dbReference type="SUPFAM" id="SSF53756">
    <property type="entry name" value="UDP-Glycosyltransferase/glycogen phosphorylase"/>
    <property type="match status" value="1"/>
</dbReference>
<dbReference type="RefSeq" id="XP_047192234.1">
    <property type="nucleotide sequence ID" value="XM_047336278.1"/>
</dbReference>
<dbReference type="EMBL" id="CP026244">
    <property type="protein sequence ID" value="AWO97449.1"/>
    <property type="molecule type" value="Genomic_DNA"/>
</dbReference>
<dbReference type="UniPathway" id="UPA00378"/>
<dbReference type="RefSeq" id="XP_035463614.1">
    <property type="nucleotide sequence ID" value="XM_035607721.2"/>
</dbReference>
<evidence type="ECO:0000256" key="21">
    <source>
        <dbReference type="ARBA" id="ARBA00037848"/>
    </source>
</evidence>
<comment type="catalytic activity">
    <reaction evidence="17">
        <text>an alpha-Neu5Ac-(2-&gt;3)-beta-D-Gal-(1-&gt;4)-beta-D-GlcNAc-(1-&gt;3)-beta-D-Gal-(1-&gt;4)-beta-D-GlcNAc derivative + GDP-beta-L-fucose = an alpha-Neu5Ac-(2-&gt;3)-beta-D-Gal-(1-&gt;4)-beta-D-GlcNAc-(1-&gt;3)-beta-D-Gal-(1-&gt;4)-[alpha-L-Fuc-(1-&gt;3)]-beta-D-GlcNAc derivative + GDP + H(+)</text>
        <dbReference type="Rhea" id="RHEA:68044"/>
        <dbReference type="ChEBI" id="CHEBI:15378"/>
        <dbReference type="ChEBI" id="CHEBI:57273"/>
        <dbReference type="ChEBI" id="CHEBI:58189"/>
        <dbReference type="ChEBI" id="CHEBI:145343"/>
        <dbReference type="ChEBI" id="CHEBI:176900"/>
    </reaction>
    <physiologicalReaction direction="left-to-right" evidence="17">
        <dbReference type="Rhea" id="RHEA:68045"/>
    </physiologicalReaction>
</comment>
<dbReference type="RefSeq" id="XP_047192232.1">
    <property type="nucleotide sequence ID" value="XM_047336276.1"/>
</dbReference>
<feature type="transmembrane region" description="Helical" evidence="24">
    <location>
        <begin position="12"/>
        <end position="31"/>
    </location>
</feature>
<dbReference type="Gene3D" id="3.40.50.11660">
    <property type="entry name" value="Glycosyl transferase family 10, C-terminal domain"/>
    <property type="match status" value="1"/>
</dbReference>
<comment type="similarity">
    <text evidence="3 24">Belongs to the glycosyltransferase 10 family.</text>
</comment>
<dbReference type="Ensembl" id="ENSSMAT00000007956.2">
    <property type="protein sequence ID" value="ENSSMAP00000007856.1"/>
    <property type="gene ID" value="ENSSMAG00000004867.2"/>
</dbReference>
<comment type="catalytic activity">
    <reaction evidence="20">
        <text>a neolactoside nLc4Cer + GDP-beta-L-fucose = a neolactoside III(3)-alpha-Fuc-nLc4Cer + GDP + H(+)</text>
        <dbReference type="Rhea" id="RHEA:48376"/>
        <dbReference type="ChEBI" id="CHEBI:15378"/>
        <dbReference type="ChEBI" id="CHEBI:57273"/>
        <dbReference type="ChEBI" id="CHEBI:58189"/>
        <dbReference type="ChEBI" id="CHEBI:90376"/>
        <dbReference type="ChEBI" id="CHEBI:90379"/>
    </reaction>
    <physiologicalReaction direction="left-to-right" evidence="20">
        <dbReference type="Rhea" id="RHEA:48377"/>
    </physiologicalReaction>
</comment>
<evidence type="ECO:0000313" key="29">
    <source>
        <dbReference type="Ensembl" id="ENSSMAP00000007856.1"/>
    </source>
</evidence>
<evidence type="ECO:0000256" key="5">
    <source>
        <dbReference type="ARBA" id="ARBA00022676"/>
    </source>
</evidence>
<keyword evidence="14" id="KW-0325">Glycoprotein</keyword>
<dbReference type="RefSeq" id="XP_047192231.1">
    <property type="nucleotide sequence ID" value="XM_047336275.1"/>
</dbReference>
<dbReference type="FunFam" id="3.40.50.11660:FF:000001">
    <property type="entry name" value="alpha-(1,3)-fucosyltransferase 9"/>
    <property type="match status" value="1"/>
</dbReference>
<feature type="domain" description="Fucosyltransferase C-terminal" evidence="25">
    <location>
        <begin position="194"/>
        <end position="367"/>
    </location>
</feature>
<dbReference type="Proteomes" id="UP000694558">
    <property type="component" value="Chromosome 2"/>
</dbReference>
<evidence type="ECO:0000256" key="6">
    <source>
        <dbReference type="ARBA" id="ARBA00022679"/>
    </source>
</evidence>
<keyword evidence="8" id="KW-0735">Signal-anchor</keyword>
<reference evidence="29" key="4">
    <citation type="submission" date="2023-05" db="EMBL/GenBank/DDBJ databases">
        <title>High-quality long-read genome of Scophthalmus maximus.</title>
        <authorList>
            <person name="Lien S."/>
            <person name="Martinez P."/>
        </authorList>
    </citation>
    <scope>NUCLEOTIDE SEQUENCE [LARGE SCALE GENOMIC DNA]</scope>
</reference>
<evidence type="ECO:0000313" key="30">
    <source>
        <dbReference type="Proteomes" id="UP000246464"/>
    </source>
</evidence>
<dbReference type="EMBL" id="VEVO01000016">
    <property type="protein sequence ID" value="KAF0028820.1"/>
    <property type="molecule type" value="Genomic_DNA"/>
</dbReference>
<dbReference type="PANTHER" id="PTHR11929">
    <property type="entry name" value="ALPHA- 1,3 -FUCOSYLTRANSFERASE"/>
    <property type="match status" value="1"/>
</dbReference>
<dbReference type="AlphaFoldDB" id="A0A2U9B0I9"/>
<evidence type="ECO:0000256" key="10">
    <source>
        <dbReference type="ARBA" id="ARBA00023034"/>
    </source>
</evidence>
<evidence type="ECO:0000256" key="17">
    <source>
        <dbReference type="ARBA" id="ARBA00036234"/>
    </source>
</evidence>
<reference evidence="29" key="5">
    <citation type="submission" date="2025-05" db="UniProtKB">
        <authorList>
            <consortium name="Ensembl"/>
        </authorList>
    </citation>
    <scope>IDENTIFICATION</scope>
</reference>
<comment type="catalytic activity">
    <reaction evidence="23">
        <text>an alpha-L-Fuc-(1-&gt;2)-beta-D-Gal-(1-&gt;4)-beta-D-GlcNAc derivative + GDP-beta-L-fucose = an alpha-L-Fuc-(1-&gt;2)-beta-D-Gal-(1-&gt;4)-[alpha-L-Fuc-(1-&gt;3)]-beta-D-GlcNAc derivative + GDP + H(+)</text>
        <dbReference type="Rhea" id="RHEA:77191"/>
        <dbReference type="ChEBI" id="CHEBI:15378"/>
        <dbReference type="ChEBI" id="CHEBI:57273"/>
        <dbReference type="ChEBI" id="CHEBI:58189"/>
        <dbReference type="ChEBI" id="CHEBI:133510"/>
        <dbReference type="ChEBI" id="CHEBI:195560"/>
    </reaction>
    <physiologicalReaction direction="left-to-right" evidence="23">
        <dbReference type="Rhea" id="RHEA:77192"/>
    </physiologicalReaction>
</comment>
<keyword evidence="7 24" id="KW-0812">Transmembrane</keyword>
<dbReference type="EC" id="2.4.1.-" evidence="24"/>
<dbReference type="GO" id="GO:0017083">
    <property type="term" value="F:4-galactosyl-N-acetylglucosaminide 3-alpha-L-fucosyltransferase activity"/>
    <property type="evidence" value="ECO:0007669"/>
    <property type="project" value="UniProtKB-EC"/>
</dbReference>
<accession>A0A2U9B0I9</accession>
<dbReference type="STRING" id="52904.ENSSMAP00000007856"/>
<evidence type="ECO:0000256" key="20">
    <source>
        <dbReference type="ARBA" id="ARBA00036757"/>
    </source>
</evidence>
<comment type="subunit">
    <text evidence="4">Homodimer.</text>
</comment>
<evidence type="ECO:0000256" key="11">
    <source>
        <dbReference type="ARBA" id="ARBA00023098"/>
    </source>
</evidence>
<comment type="pathway">
    <text evidence="2">Glycolipid biosynthesis.</text>
</comment>
<evidence type="ECO:0000256" key="9">
    <source>
        <dbReference type="ARBA" id="ARBA00022989"/>
    </source>
</evidence>
<evidence type="ECO:0000313" key="27">
    <source>
        <dbReference type="EMBL" id="AWO97449.1"/>
    </source>
</evidence>
<keyword evidence="10 24" id="KW-0333">Golgi apparatus</keyword>
<dbReference type="Pfam" id="PF00852">
    <property type="entry name" value="Glyco_transf_10"/>
    <property type="match status" value="1"/>
</dbReference>
<evidence type="ECO:0000256" key="16">
    <source>
        <dbReference type="ARBA" id="ARBA00036053"/>
    </source>
</evidence>
<evidence type="ECO:0000256" key="1">
    <source>
        <dbReference type="ARBA" id="ARBA00004922"/>
    </source>
</evidence>
<dbReference type="Proteomes" id="UP000246464">
    <property type="component" value="Chromosome 2"/>
</dbReference>
<evidence type="ECO:0000313" key="31">
    <source>
        <dbReference type="Proteomes" id="UP000438429"/>
    </source>
</evidence>
<dbReference type="GeneID" id="118284714"/>
<evidence type="ECO:0000256" key="8">
    <source>
        <dbReference type="ARBA" id="ARBA00022968"/>
    </source>
</evidence>
<keyword evidence="12 24" id="KW-0472">Membrane</keyword>